<reference evidence="2 3" key="1">
    <citation type="submission" date="2016-05" db="EMBL/GenBank/DDBJ databases">
        <title>Microbial solvent formation.</title>
        <authorList>
            <person name="Poehlein A."/>
            <person name="Montoya Solano J.D."/>
            <person name="Flitsch S."/>
            <person name="Krabben P."/>
            <person name="Duerre P."/>
            <person name="Daniel R."/>
        </authorList>
    </citation>
    <scope>NUCLEOTIDE SEQUENCE [LARGE SCALE GENOMIC DNA]</scope>
    <source>
        <strain evidence="2 3">L1-8</strain>
    </source>
</reference>
<organism evidence="2 3">
    <name type="scientific">Clostridium saccharobutylicum</name>
    <dbReference type="NCBI Taxonomy" id="169679"/>
    <lineage>
        <taxon>Bacteria</taxon>
        <taxon>Bacillati</taxon>
        <taxon>Bacillota</taxon>
        <taxon>Clostridia</taxon>
        <taxon>Eubacteriales</taxon>
        <taxon>Clostridiaceae</taxon>
        <taxon>Clostridium</taxon>
    </lineage>
</organism>
<evidence type="ECO:0000313" key="2">
    <source>
        <dbReference type="EMBL" id="OOM06357.1"/>
    </source>
</evidence>
<gene>
    <name evidence="2" type="primary">cdaR_2</name>
    <name evidence="2" type="ORF">CLOSAC_42760</name>
</gene>
<evidence type="ECO:0000259" key="1">
    <source>
        <dbReference type="Pfam" id="PF13556"/>
    </source>
</evidence>
<dbReference type="SUPFAM" id="SSF46689">
    <property type="entry name" value="Homeodomain-like"/>
    <property type="match status" value="1"/>
</dbReference>
<dbReference type="AlphaFoldDB" id="A0A1S8MQG8"/>
<dbReference type="InterPro" id="IPR042070">
    <property type="entry name" value="PucR_C-HTH_sf"/>
</dbReference>
<evidence type="ECO:0000313" key="3">
    <source>
        <dbReference type="Proteomes" id="UP000191154"/>
    </source>
</evidence>
<feature type="domain" description="PucR C-terminal helix-turn-helix" evidence="1">
    <location>
        <begin position="251"/>
        <end position="308"/>
    </location>
</feature>
<sequence length="314" mass="36740">MFDINDFLKQLSNTIDLSFCVADSKNNTIFVSDNFNENLDMVSINISLKNSSFTIKLEKKNEASLKLLKYTIENYYLKLHSSKEQYIINLLEGKDIPDNLILEGIPFLSKGCHVLLINIDKNIDEALHIINEAYLNEEVFGIIYKGNILVIGVFEEVLEHVIGIKETITLNLFNKCYISFSNAIYDKNELKKAYLDCKINMLIGKQFKVREDIYSCSNLFFEKLIYNTDFNYKKELQLNYKGIFNDFDNELINTLEQFLYCNLNISIAAKKLYIHRNTLIYRLDKIKKETGFDIRIFNEAMAFYIVLLVWKESK</sequence>
<dbReference type="PANTHER" id="PTHR33744">
    <property type="entry name" value="CARBOHYDRATE DIACID REGULATOR"/>
    <property type="match status" value="1"/>
</dbReference>
<dbReference type="PANTHER" id="PTHR33744:SF15">
    <property type="entry name" value="CARBOHYDRATE DIACID REGULATOR"/>
    <property type="match status" value="1"/>
</dbReference>
<proteinExistence type="predicted"/>
<accession>A0A1S8MQG8</accession>
<dbReference type="EMBL" id="LZYZ01000010">
    <property type="protein sequence ID" value="OOM06357.1"/>
    <property type="molecule type" value="Genomic_DNA"/>
</dbReference>
<comment type="caution">
    <text evidence="2">The sequence shown here is derived from an EMBL/GenBank/DDBJ whole genome shotgun (WGS) entry which is preliminary data.</text>
</comment>
<dbReference type="InterPro" id="IPR051448">
    <property type="entry name" value="CdaR-like_regulators"/>
</dbReference>
<dbReference type="InterPro" id="IPR025736">
    <property type="entry name" value="PucR_C-HTH_dom"/>
</dbReference>
<dbReference type="Gene3D" id="1.10.10.2840">
    <property type="entry name" value="PucR C-terminal helix-turn-helix domain"/>
    <property type="match status" value="1"/>
</dbReference>
<dbReference type="Proteomes" id="UP000191154">
    <property type="component" value="Unassembled WGS sequence"/>
</dbReference>
<dbReference type="InterPro" id="IPR009057">
    <property type="entry name" value="Homeodomain-like_sf"/>
</dbReference>
<dbReference type="Pfam" id="PF13556">
    <property type="entry name" value="HTH_30"/>
    <property type="match status" value="1"/>
</dbReference>
<dbReference type="RefSeq" id="WP_077867255.1">
    <property type="nucleotide sequence ID" value="NZ_LZYZ01000010.1"/>
</dbReference>
<name>A0A1S8MQG8_CLOSA</name>
<protein>
    <submittedName>
        <fullName evidence="2">Carbohydrate diacid regulator</fullName>
    </submittedName>
</protein>